<dbReference type="GeneID" id="98173058"/>
<gene>
    <name evidence="2" type="ORF">MFIFM68171_02313</name>
</gene>
<keyword evidence="1" id="KW-1133">Transmembrane helix</keyword>
<keyword evidence="1" id="KW-0472">Membrane</keyword>
<sequence length="610" mass="67392">MATKNWEPEALRALPVSFVLVAHLILLGATAALWVLTSSLNGFVEITNKDDRFLDSLGQDWSVVWESLPPLILQFFTLVRNWPADEAAFREPFAELGRTDVRRRANARATVLLDYRDKNILLRWYYALRNRHYHLGLALFLSVVFLVFITPFSAALIKEEDVVFNSTILMRTGFEFFEAALVPSHHDWTAELQLAISEDVHGAEKTRWTNGTHAFQPLSPDTAAYGTVGARLTAVSHALAVRQACVVLSESDFSVVFDDLSDPDNAAGQVTLKANDRNCYIERRFTIGAVMRPRVVEVISEAGCASQPTYRTRIVILTAEHNPQAEAQLGKLTITSCIPLYEQTAGDLTVEWSNTTQGSSPAPRIVSFQATEPTVRQEPIYAPTFEREVIDVEESGAQVFTQAVPSMFGRLVVARATQILTRDGRLTEGAEGDSAAHVIDNPDVLPEAIQVAFASVYRIAVVRLAFRATADIPPGFTEGLLQRPQTRLFARPWFAGCLVGFTLLSLASTTWLVVWRHRRPCPLMEEPKGLLSAAGLLYGAGPEVEAMVGDAAMSGGKNAPFLEMAKDNWSLDTAHFYLEPMGDRNVLRAAGLEKRGWWQLEGMELGAMGG</sequence>
<keyword evidence="3" id="KW-1185">Reference proteome</keyword>
<feature type="transmembrane region" description="Helical" evidence="1">
    <location>
        <begin position="493"/>
        <end position="514"/>
    </location>
</feature>
<evidence type="ECO:0000313" key="3">
    <source>
        <dbReference type="Proteomes" id="UP001628179"/>
    </source>
</evidence>
<organism evidence="2 3">
    <name type="scientific">Madurella fahalii</name>
    <dbReference type="NCBI Taxonomy" id="1157608"/>
    <lineage>
        <taxon>Eukaryota</taxon>
        <taxon>Fungi</taxon>
        <taxon>Dikarya</taxon>
        <taxon>Ascomycota</taxon>
        <taxon>Pezizomycotina</taxon>
        <taxon>Sordariomycetes</taxon>
        <taxon>Sordariomycetidae</taxon>
        <taxon>Sordariales</taxon>
        <taxon>Sordariales incertae sedis</taxon>
        <taxon>Madurella</taxon>
    </lineage>
</organism>
<dbReference type="RefSeq" id="XP_070913836.1">
    <property type="nucleotide sequence ID" value="XM_071057735.1"/>
</dbReference>
<protein>
    <submittedName>
        <fullName evidence="2">Uncharacterized protein</fullName>
    </submittedName>
</protein>
<name>A0ABQ0G2W2_9PEZI</name>
<feature type="transmembrane region" description="Helical" evidence="1">
    <location>
        <begin position="133"/>
        <end position="157"/>
    </location>
</feature>
<evidence type="ECO:0000256" key="1">
    <source>
        <dbReference type="SAM" id="Phobius"/>
    </source>
</evidence>
<reference evidence="2 3" key="1">
    <citation type="submission" date="2024-09" db="EMBL/GenBank/DDBJ databases">
        <title>Itraconazole resistance in Madurella fahalii resulting from another homologue of gene encoding cytochrome P450 14-alpha sterol demethylase (CYP51).</title>
        <authorList>
            <person name="Yoshioka I."/>
            <person name="Fahal A.H."/>
            <person name="Kaneko S."/>
            <person name="Yaguchi T."/>
        </authorList>
    </citation>
    <scope>NUCLEOTIDE SEQUENCE [LARGE SCALE GENOMIC DNA]</scope>
    <source>
        <strain evidence="2 3">IFM 68171</strain>
    </source>
</reference>
<keyword evidence="1" id="KW-0812">Transmembrane</keyword>
<dbReference type="Pfam" id="PF11915">
    <property type="entry name" value="DUF3433"/>
    <property type="match status" value="1"/>
</dbReference>
<proteinExistence type="predicted"/>
<accession>A0ABQ0G2W2</accession>
<dbReference type="EMBL" id="BAAFSV010000001">
    <property type="protein sequence ID" value="GAB1312103.1"/>
    <property type="molecule type" value="Genomic_DNA"/>
</dbReference>
<dbReference type="Proteomes" id="UP001628179">
    <property type="component" value="Unassembled WGS sequence"/>
</dbReference>
<evidence type="ECO:0000313" key="2">
    <source>
        <dbReference type="EMBL" id="GAB1312103.1"/>
    </source>
</evidence>
<dbReference type="InterPro" id="IPR021840">
    <property type="entry name" value="DUF3433"/>
</dbReference>
<feature type="transmembrane region" description="Helical" evidence="1">
    <location>
        <begin position="12"/>
        <end position="36"/>
    </location>
</feature>
<comment type="caution">
    <text evidence="2">The sequence shown here is derived from an EMBL/GenBank/DDBJ whole genome shotgun (WGS) entry which is preliminary data.</text>
</comment>